<evidence type="ECO:0000313" key="4">
    <source>
        <dbReference type="Proteomes" id="UP000032746"/>
    </source>
</evidence>
<evidence type="ECO:0000259" key="1">
    <source>
        <dbReference type="Pfam" id="PF02486"/>
    </source>
</evidence>
<accession>A0A0D5YHL9</accession>
<feature type="domain" description="Replication initiation protein-like C-terminal" evidence="1">
    <location>
        <begin position="194"/>
        <end position="329"/>
    </location>
</feature>
<dbReference type="AlphaFoldDB" id="A0A0D5YHL9"/>
<evidence type="ECO:0000313" key="2">
    <source>
        <dbReference type="EMBL" id="AKA31767.1"/>
    </source>
</evidence>
<evidence type="ECO:0000313" key="3">
    <source>
        <dbReference type="EMBL" id="AKA31777.1"/>
    </source>
</evidence>
<dbReference type="EMBL" id="CP008706">
    <property type="protein sequence ID" value="AKA31777.1"/>
    <property type="molecule type" value="Genomic_DNA"/>
</dbReference>
<gene>
    <name evidence="2" type="ORF">ABUW_2038</name>
    <name evidence="3" type="ORF">ABUW_2048</name>
</gene>
<reference evidence="2 4" key="1">
    <citation type="journal article" date="2015" name="J. Bacteriol.">
        <title>Resources for Genetic and Genomic Analysis of Emerging Pathogen Acinetobacter baumannii.</title>
        <authorList>
            <person name="Gallagher L.A."/>
            <person name="Ramage E."/>
            <person name="Weiss E.J."/>
            <person name="Radey M."/>
            <person name="Hayden H.S."/>
            <person name="Held K.G."/>
            <person name="Huse H.K."/>
            <person name="Zurawski D.V."/>
            <person name="Brittnacher M.J."/>
            <person name="Manoil C."/>
        </authorList>
    </citation>
    <scope>NUCLEOTIDE SEQUENCE [LARGE SCALE GENOMIC DNA]</scope>
    <source>
        <strain evidence="2 4">AB5075-UW</strain>
    </source>
</reference>
<organism evidence="2 4">
    <name type="scientific">Acinetobacter baumannii</name>
    <dbReference type="NCBI Taxonomy" id="470"/>
    <lineage>
        <taxon>Bacteria</taxon>
        <taxon>Pseudomonadati</taxon>
        <taxon>Pseudomonadota</taxon>
        <taxon>Gammaproteobacteria</taxon>
        <taxon>Moraxellales</taxon>
        <taxon>Moraxellaceae</taxon>
        <taxon>Acinetobacter</taxon>
        <taxon>Acinetobacter calcoaceticus/baumannii complex</taxon>
    </lineage>
</organism>
<dbReference type="Pfam" id="PF02486">
    <property type="entry name" value="Rep_trans"/>
    <property type="match status" value="1"/>
</dbReference>
<protein>
    <submittedName>
        <fullName evidence="2">Phage replication protein</fullName>
    </submittedName>
</protein>
<reference evidence="4" key="2">
    <citation type="submission" date="2015-03" db="EMBL/GenBank/DDBJ databases">
        <authorList>
            <person name="Gallagher L.A."/>
            <person name="Hayden H.S."/>
            <person name="Weiss E.J."/>
            <person name="Hager K.R."/>
            <person name="Ramage E."/>
            <person name="Radey M.R."/>
            <person name="Bydalek R."/>
            <person name="Manoil C."/>
            <person name="Miller S.I."/>
            <person name="Brittnacher M.J."/>
        </authorList>
    </citation>
    <scope>NUCLEOTIDE SEQUENCE [LARGE SCALE GENOMIC DNA]</scope>
    <source>
        <strain evidence="4">AB5075-UW</strain>
    </source>
</reference>
<dbReference type="EMBL" id="CP008706">
    <property type="protein sequence ID" value="AKA31767.1"/>
    <property type="molecule type" value="Genomic_DNA"/>
</dbReference>
<dbReference type="PATRIC" id="fig|470.1345.peg.1993"/>
<proteinExistence type="predicted"/>
<dbReference type="Proteomes" id="UP000032746">
    <property type="component" value="Chromosome"/>
</dbReference>
<sequence>MGEYKKQSNPTALSGGLKNAMVVTPINKMGVKTSDTQLQDADLPYQEHSLYTIPYAHMVMTSSGVKPVQCRLPADNEIAVIDWVNFTIGIETLGDKYWNEDEYIIDTHRWTAAVEELDHQLHHIFGFSTTACRHGGLNFYKESYVLGEDFGFVCIGGQRNTILIMINGRGCNFAKSGWELRLYNFLVTIAKRAKLTRVDIAHDDFEGKKINVDWGNMQDGLGGFSCGNRMPNIEHKGNWKRPNGKGRTLMVGARESGKMLRLYEKGRAEGDPNDNWQRAEVEFKSIDRVLPFDMLLAPSEYFIASYPCFAFLSEDIQPARIETIQKVARINFDTAIKNLKHQYGKYINVFKQVFEPEELINIISCSDQFAYPKRLDHVLITARRM</sequence>
<dbReference type="InterPro" id="IPR003491">
    <property type="entry name" value="REP-like_C"/>
</dbReference>
<name>A0A0D5YHL9_ACIBA</name>
<dbReference type="RefSeq" id="WP_000505023.1">
    <property type="nucleotide sequence ID" value="NZ_CAJHFH010000022.1"/>
</dbReference>